<dbReference type="GO" id="GO:0005829">
    <property type="term" value="C:cytosol"/>
    <property type="evidence" value="ECO:0007669"/>
    <property type="project" value="TreeGrafter"/>
</dbReference>
<sequence length="200" mass="23617">MKKNILIVFAHPNHTSLNYELLLKTKNGFIDEGHAVTVLDLYEEKFDPVLYFDEQHRRRDLQYLDETKKYREQISWADHLVFIFPIWWGAMPAIMKGYFDKVFTTGFCYNFKGLFPEGKLKGKTASIITTDDTLSLFRVVALQDYGNVLKRQILSIMTGVKVVKHFRFSYVKGRDQQKINKWLNQCYQHAQHIKFINQAI</sequence>
<dbReference type="OrthoDB" id="9798454at2"/>
<dbReference type="PANTHER" id="PTHR10204:SF34">
    <property type="entry name" value="NAD(P)H DEHYDROGENASE [QUINONE] 1 ISOFORM 1"/>
    <property type="match status" value="1"/>
</dbReference>
<accession>A0A1H9SV87</accession>
<reference evidence="4 5" key="1">
    <citation type="submission" date="2016-10" db="EMBL/GenBank/DDBJ databases">
        <authorList>
            <person name="de Groot N.N."/>
        </authorList>
    </citation>
    <scope>NUCLEOTIDE SEQUENCE [LARGE SCALE GENOMIC DNA]</scope>
    <source>
        <strain evidence="4 5">DSM 13760</strain>
    </source>
</reference>
<name>A0A1H9SV87_9LACT</name>
<evidence type="ECO:0000256" key="2">
    <source>
        <dbReference type="ARBA" id="ARBA00023002"/>
    </source>
</evidence>
<dbReference type="SUPFAM" id="SSF52218">
    <property type="entry name" value="Flavoproteins"/>
    <property type="match status" value="1"/>
</dbReference>
<dbReference type="InterPro" id="IPR051545">
    <property type="entry name" value="NAD(P)H_dehydrogenase_qn"/>
</dbReference>
<organism evidence="4 5">
    <name type="scientific">Isobaculum melis</name>
    <dbReference type="NCBI Taxonomy" id="142588"/>
    <lineage>
        <taxon>Bacteria</taxon>
        <taxon>Bacillati</taxon>
        <taxon>Bacillota</taxon>
        <taxon>Bacilli</taxon>
        <taxon>Lactobacillales</taxon>
        <taxon>Carnobacteriaceae</taxon>
        <taxon>Isobaculum</taxon>
    </lineage>
</organism>
<dbReference type="Pfam" id="PF02525">
    <property type="entry name" value="Flavodoxin_2"/>
    <property type="match status" value="1"/>
</dbReference>
<dbReference type="Gene3D" id="3.40.50.360">
    <property type="match status" value="1"/>
</dbReference>
<proteinExistence type="inferred from homology"/>
<dbReference type="AlphaFoldDB" id="A0A1H9SV87"/>
<keyword evidence="2" id="KW-0560">Oxidoreductase</keyword>
<comment type="similarity">
    <text evidence="1">Belongs to the NAD(P)H dehydrogenase (quinone) family.</text>
</comment>
<dbReference type="RefSeq" id="WP_092652328.1">
    <property type="nucleotide sequence ID" value="NZ_FOHA01000009.1"/>
</dbReference>
<dbReference type="EMBL" id="FOHA01000009">
    <property type="protein sequence ID" value="SER88767.1"/>
    <property type="molecule type" value="Genomic_DNA"/>
</dbReference>
<dbReference type="InterPro" id="IPR029039">
    <property type="entry name" value="Flavoprotein-like_sf"/>
</dbReference>
<dbReference type="STRING" id="142588.SAMN04488559_10964"/>
<feature type="domain" description="Flavodoxin-like fold" evidence="3">
    <location>
        <begin position="3"/>
        <end position="188"/>
    </location>
</feature>
<gene>
    <name evidence="4" type="ORF">SAMN04488559_10964</name>
</gene>
<dbReference type="Proteomes" id="UP000198948">
    <property type="component" value="Unassembled WGS sequence"/>
</dbReference>
<evidence type="ECO:0000313" key="4">
    <source>
        <dbReference type="EMBL" id="SER88767.1"/>
    </source>
</evidence>
<dbReference type="PANTHER" id="PTHR10204">
    <property type="entry name" value="NAD P H OXIDOREDUCTASE-RELATED"/>
    <property type="match status" value="1"/>
</dbReference>
<evidence type="ECO:0000259" key="3">
    <source>
        <dbReference type="Pfam" id="PF02525"/>
    </source>
</evidence>
<dbReference type="InterPro" id="IPR003680">
    <property type="entry name" value="Flavodoxin_fold"/>
</dbReference>
<dbReference type="GO" id="GO:0003955">
    <property type="term" value="F:NAD(P)H dehydrogenase (quinone) activity"/>
    <property type="evidence" value="ECO:0007669"/>
    <property type="project" value="TreeGrafter"/>
</dbReference>
<protein>
    <submittedName>
        <fullName evidence="4">NAD(P)H dehydrogenase (Quinone)</fullName>
    </submittedName>
</protein>
<keyword evidence="5" id="KW-1185">Reference proteome</keyword>
<evidence type="ECO:0000256" key="1">
    <source>
        <dbReference type="ARBA" id="ARBA00006252"/>
    </source>
</evidence>
<evidence type="ECO:0000313" key="5">
    <source>
        <dbReference type="Proteomes" id="UP000198948"/>
    </source>
</evidence>